<name>D6YAI4_THEBD</name>
<dbReference type="Proteomes" id="UP000006640">
    <property type="component" value="Chromosome"/>
</dbReference>
<organism evidence="1 2">
    <name type="scientific">Thermobispora bispora (strain ATCC 19993 / DSM 43833 / CBS 139.67 / JCM 10125 / KCTC 9307 / NBRC 14880 / R51)</name>
    <dbReference type="NCBI Taxonomy" id="469371"/>
    <lineage>
        <taxon>Bacteria</taxon>
        <taxon>Bacillati</taxon>
        <taxon>Actinomycetota</taxon>
        <taxon>Actinomycetes</taxon>
        <taxon>Streptosporangiales</taxon>
        <taxon>Streptosporangiaceae</taxon>
        <taxon>Thermobispora</taxon>
    </lineage>
</organism>
<evidence type="ECO:0008006" key="3">
    <source>
        <dbReference type="Google" id="ProtNLM"/>
    </source>
</evidence>
<reference evidence="1 2" key="1">
    <citation type="submission" date="2010-01" db="EMBL/GenBank/DDBJ databases">
        <title>The complete genome of Thermobispora bispora DSM 43833.</title>
        <authorList>
            <consortium name="US DOE Joint Genome Institute (JGI-PGF)"/>
            <person name="Lucas S."/>
            <person name="Copeland A."/>
            <person name="Lapidus A."/>
            <person name="Glavina del Rio T."/>
            <person name="Dalin E."/>
            <person name="Tice H."/>
            <person name="Bruce D."/>
            <person name="Goodwin L."/>
            <person name="Pitluck S."/>
            <person name="Kyrpides N."/>
            <person name="Mavromatis K."/>
            <person name="Ivanova N."/>
            <person name="Mikhailova N."/>
            <person name="Chertkov O."/>
            <person name="Brettin T."/>
            <person name="Detter J.C."/>
            <person name="Han C."/>
            <person name="Larimer F."/>
            <person name="Land M."/>
            <person name="Hauser L."/>
            <person name="Markowitz V."/>
            <person name="Cheng J.-F."/>
            <person name="Hugenholtz P."/>
            <person name="Woyke T."/>
            <person name="Wu D."/>
            <person name="Jando M."/>
            <person name="Schneider S."/>
            <person name="Klenk H.-P."/>
            <person name="Eisen J.A."/>
        </authorList>
    </citation>
    <scope>NUCLEOTIDE SEQUENCE [LARGE SCALE GENOMIC DNA]</scope>
    <source>
        <strain evidence="2">ATCC 19993 / DSM 43833 / CBS 139.67 / JCM 10125 / KCTC 9307 / NBRC 14880 / R51</strain>
    </source>
</reference>
<protein>
    <recommendedName>
        <fullName evidence="3">Cyclase/dehydrase</fullName>
    </recommendedName>
</protein>
<evidence type="ECO:0000313" key="2">
    <source>
        <dbReference type="Proteomes" id="UP000006640"/>
    </source>
</evidence>
<gene>
    <name evidence="1" type="ordered locus">Tbis_3549</name>
</gene>
<evidence type="ECO:0000313" key="1">
    <source>
        <dbReference type="EMBL" id="ADG90237.1"/>
    </source>
</evidence>
<dbReference type="Gene3D" id="3.30.530.20">
    <property type="match status" value="1"/>
</dbReference>
<keyword evidence="2" id="KW-1185">Reference proteome</keyword>
<dbReference type="EMBL" id="CP001874">
    <property type="protein sequence ID" value="ADG90237.1"/>
    <property type="molecule type" value="Genomic_DNA"/>
</dbReference>
<proteinExistence type="predicted"/>
<dbReference type="SUPFAM" id="SSF55961">
    <property type="entry name" value="Bet v1-like"/>
    <property type="match status" value="1"/>
</dbReference>
<accession>D6YAI4</accession>
<dbReference type="InterPro" id="IPR023393">
    <property type="entry name" value="START-like_dom_sf"/>
</dbReference>
<dbReference type="KEGG" id="tbi:Tbis_3549"/>
<dbReference type="HOGENOM" id="CLU_1767174_0_0_11"/>
<dbReference type="CDD" id="cd07812">
    <property type="entry name" value="SRPBCC"/>
    <property type="match status" value="1"/>
</dbReference>
<dbReference type="RefSeq" id="WP_013133770.1">
    <property type="nucleotide sequence ID" value="NC_014165.1"/>
</dbReference>
<dbReference type="OrthoDB" id="3529782at2"/>
<dbReference type="AlphaFoldDB" id="D6YAI4"/>
<sequence length="147" mass="16506">MPTRVLVNTFHVAADPKEVFDHLATPESYVGLSPLVVAVRDVDRSDPDVVRYTSIERFAFGPFRYDNPIAVTLRTDGLAVYGEVRSPGRVRMRYRFDLSPEDGGTRVEDRLELTAPWFLTRFAAGQARRVQLARAGILAERLAVRTG</sequence>
<dbReference type="eggNOG" id="COG3427">
    <property type="taxonomic scope" value="Bacteria"/>
</dbReference>